<dbReference type="Proteomes" id="UP000054422">
    <property type="component" value="Unassembled WGS sequence"/>
</dbReference>
<dbReference type="HAMAP" id="MF_02126">
    <property type="entry name" value="RF_methyltr_PrmC"/>
    <property type="match status" value="1"/>
</dbReference>
<dbReference type="GO" id="GO:0102559">
    <property type="term" value="F:peptide chain release factor N(5)-glutamine methyltransferase activity"/>
    <property type="evidence" value="ECO:0007669"/>
    <property type="project" value="UniProtKB-EC"/>
</dbReference>
<feature type="domain" description="Release factor glutamine methyltransferase N-terminal" evidence="7">
    <location>
        <begin position="7"/>
        <end position="75"/>
    </location>
</feature>
<dbReference type="STRING" id="1498499.EP47_07570"/>
<dbReference type="Gene3D" id="3.40.50.150">
    <property type="entry name" value="Vaccinia Virus protein VP39"/>
    <property type="match status" value="1"/>
</dbReference>
<evidence type="ECO:0000256" key="3">
    <source>
        <dbReference type="ARBA" id="ARBA00022691"/>
    </source>
</evidence>
<evidence type="ECO:0000256" key="5">
    <source>
        <dbReference type="HAMAP-Rule" id="MF_02126"/>
    </source>
</evidence>
<dbReference type="InterPro" id="IPR040758">
    <property type="entry name" value="PrmC_N"/>
</dbReference>
<feature type="binding site" evidence="5">
    <location>
        <begin position="120"/>
        <end position="124"/>
    </location>
    <ligand>
        <name>S-adenosyl-L-methionine</name>
        <dbReference type="ChEBI" id="CHEBI:59789"/>
    </ligand>
</feature>
<feature type="domain" description="Methyltransferase small" evidence="6">
    <location>
        <begin position="103"/>
        <end position="193"/>
    </location>
</feature>
<dbReference type="InterPro" id="IPR007848">
    <property type="entry name" value="Small_mtfrase_dom"/>
</dbReference>
<dbReference type="RefSeq" id="WP_035889756.1">
    <property type="nucleotide sequence ID" value="NZ_JNCF01000025.1"/>
</dbReference>
<name>A0A0A2T6Q6_9GAMM</name>
<keyword evidence="1 5" id="KW-0489">Methyltransferase</keyword>
<proteinExistence type="inferred from homology"/>
<dbReference type="EMBL" id="JNCF01000025">
    <property type="protein sequence ID" value="KGP63113.1"/>
    <property type="molecule type" value="Genomic_DNA"/>
</dbReference>
<comment type="function">
    <text evidence="5">Methylates the class 1 translation termination release factors RF1/PrfA and RF2/PrfB on the glutamine residue of the universally conserved GGQ motif.</text>
</comment>
<keyword evidence="3 5" id="KW-0949">S-adenosyl-L-methionine</keyword>
<comment type="catalytic activity">
    <reaction evidence="4 5">
        <text>L-glutaminyl-[peptide chain release factor] + S-adenosyl-L-methionine = N(5)-methyl-L-glutaminyl-[peptide chain release factor] + S-adenosyl-L-homocysteine + H(+)</text>
        <dbReference type="Rhea" id="RHEA:42896"/>
        <dbReference type="Rhea" id="RHEA-COMP:10271"/>
        <dbReference type="Rhea" id="RHEA-COMP:10272"/>
        <dbReference type="ChEBI" id="CHEBI:15378"/>
        <dbReference type="ChEBI" id="CHEBI:30011"/>
        <dbReference type="ChEBI" id="CHEBI:57856"/>
        <dbReference type="ChEBI" id="CHEBI:59789"/>
        <dbReference type="ChEBI" id="CHEBI:61891"/>
        <dbReference type="EC" id="2.1.1.297"/>
    </reaction>
</comment>
<evidence type="ECO:0000256" key="4">
    <source>
        <dbReference type="ARBA" id="ARBA00048391"/>
    </source>
</evidence>
<evidence type="ECO:0000313" key="8">
    <source>
        <dbReference type="EMBL" id="KGP63113.1"/>
    </source>
</evidence>
<dbReference type="PROSITE" id="PS00092">
    <property type="entry name" value="N6_MTASE"/>
    <property type="match status" value="1"/>
</dbReference>
<comment type="similarity">
    <text evidence="5">Belongs to the protein N5-glutamine methyltransferase family. PrmC subfamily.</text>
</comment>
<dbReference type="CDD" id="cd02440">
    <property type="entry name" value="AdoMet_MTases"/>
    <property type="match status" value="1"/>
</dbReference>
<dbReference type="PANTHER" id="PTHR18895:SF74">
    <property type="entry name" value="MTRF1L RELEASE FACTOR GLUTAMINE METHYLTRANSFERASE"/>
    <property type="match status" value="1"/>
</dbReference>
<dbReference type="InterPro" id="IPR019874">
    <property type="entry name" value="RF_methyltr_PrmC"/>
</dbReference>
<sequence length="283" mass="32161">MISISSALEEALQQLKEKNPEARLEAEVLLCYVLHKSRAYLFAHPDALINHEQIDRYLQMIKQRSEGLPLAYITGQREFWSLPLKITTDVLIPRHETERLVELALELLPDKNHISVLDLGTGSGAIALALAKERPRWHIDACDFSKGALELARDNAKVLGIKNINFYHSNWFNEIPQKQYHAIVSNPPYIAEDDPHLKKGDLRFEPTSALVSSQDGLADLQYIIEHSCKYLLPNGLLLVEHGFEQKNAISSILKKLGYKNIHCWQDIQGHDRVSGGWRPDSMT</sequence>
<reference evidence="8 9" key="1">
    <citation type="submission" date="2014-05" db="EMBL/GenBank/DDBJ databases">
        <authorList>
            <person name="Rizzardi K."/>
            <person name="Winiecka-Krusnell J."/>
            <person name="Ramliden M."/>
            <person name="Alm E."/>
            <person name="Andersson S."/>
            <person name="Byfors S."/>
        </authorList>
    </citation>
    <scope>NUCLEOTIDE SEQUENCE [LARGE SCALE GENOMIC DNA]</scope>
    <source>
        <strain evidence="8 9">LEGN</strain>
    </source>
</reference>
<evidence type="ECO:0000256" key="1">
    <source>
        <dbReference type="ARBA" id="ARBA00022603"/>
    </source>
</evidence>
<feature type="binding site" evidence="5">
    <location>
        <position position="143"/>
    </location>
    <ligand>
        <name>S-adenosyl-L-methionine</name>
        <dbReference type="ChEBI" id="CHEBI:59789"/>
    </ligand>
</feature>
<protein>
    <recommendedName>
        <fullName evidence="5">Release factor glutamine methyltransferase</fullName>
        <shortName evidence="5">RF MTase</shortName>
        <ecNumber evidence="5">2.1.1.297</ecNumber>
    </recommendedName>
    <alternativeName>
        <fullName evidence="5">N5-glutamine methyltransferase PrmC</fullName>
    </alternativeName>
    <alternativeName>
        <fullName evidence="5">Protein-(glutamine-N5) MTase PrmC</fullName>
    </alternativeName>
    <alternativeName>
        <fullName evidence="5">Protein-glutamine N-methyltransferase PrmC</fullName>
    </alternativeName>
</protein>
<feature type="binding site" evidence="5">
    <location>
        <position position="186"/>
    </location>
    <ligand>
        <name>S-adenosyl-L-methionine</name>
        <dbReference type="ChEBI" id="CHEBI:59789"/>
    </ligand>
</feature>
<dbReference type="InterPro" id="IPR050320">
    <property type="entry name" value="N5-glutamine_MTase"/>
</dbReference>
<dbReference type="NCBIfam" id="TIGR00536">
    <property type="entry name" value="hemK_fam"/>
    <property type="match status" value="1"/>
</dbReference>
<dbReference type="InterPro" id="IPR029063">
    <property type="entry name" value="SAM-dependent_MTases_sf"/>
</dbReference>
<feature type="binding site" evidence="5">
    <location>
        <position position="171"/>
    </location>
    <ligand>
        <name>S-adenosyl-L-methionine</name>
        <dbReference type="ChEBI" id="CHEBI:59789"/>
    </ligand>
</feature>
<accession>A0A0A2T6Q6</accession>
<feature type="binding site" evidence="5">
    <location>
        <begin position="186"/>
        <end position="189"/>
    </location>
    <ligand>
        <name>substrate</name>
    </ligand>
</feature>
<organism evidence="8 9">
    <name type="scientific">Legionella norrlandica</name>
    <dbReference type="NCBI Taxonomy" id="1498499"/>
    <lineage>
        <taxon>Bacteria</taxon>
        <taxon>Pseudomonadati</taxon>
        <taxon>Pseudomonadota</taxon>
        <taxon>Gammaproteobacteria</taxon>
        <taxon>Legionellales</taxon>
        <taxon>Legionellaceae</taxon>
        <taxon>Legionella</taxon>
    </lineage>
</organism>
<keyword evidence="9" id="KW-1185">Reference proteome</keyword>
<dbReference type="GO" id="GO:0003676">
    <property type="term" value="F:nucleic acid binding"/>
    <property type="evidence" value="ECO:0007669"/>
    <property type="project" value="InterPro"/>
</dbReference>
<dbReference type="Pfam" id="PF05175">
    <property type="entry name" value="MTS"/>
    <property type="match status" value="1"/>
</dbReference>
<dbReference type="AlphaFoldDB" id="A0A0A2T6Q6"/>
<keyword evidence="2 5" id="KW-0808">Transferase</keyword>
<dbReference type="PANTHER" id="PTHR18895">
    <property type="entry name" value="HEMK METHYLTRANSFERASE"/>
    <property type="match status" value="1"/>
</dbReference>
<comment type="caution">
    <text evidence="8">The sequence shown here is derived from an EMBL/GenBank/DDBJ whole genome shotgun (WGS) entry which is preliminary data.</text>
</comment>
<evidence type="ECO:0000259" key="7">
    <source>
        <dbReference type="Pfam" id="PF17827"/>
    </source>
</evidence>
<dbReference type="InterPro" id="IPR004556">
    <property type="entry name" value="HemK-like"/>
</dbReference>
<evidence type="ECO:0000259" key="6">
    <source>
        <dbReference type="Pfam" id="PF05175"/>
    </source>
</evidence>
<dbReference type="OrthoDB" id="9800643at2"/>
<dbReference type="EC" id="2.1.1.297" evidence="5"/>
<evidence type="ECO:0000313" key="9">
    <source>
        <dbReference type="Proteomes" id="UP000054422"/>
    </source>
</evidence>
<dbReference type="Pfam" id="PF17827">
    <property type="entry name" value="PrmC_N"/>
    <property type="match status" value="1"/>
</dbReference>
<dbReference type="SUPFAM" id="SSF53335">
    <property type="entry name" value="S-adenosyl-L-methionine-dependent methyltransferases"/>
    <property type="match status" value="1"/>
</dbReference>
<dbReference type="InterPro" id="IPR002052">
    <property type="entry name" value="DNA_methylase_N6_adenine_CS"/>
</dbReference>
<dbReference type="Gene3D" id="1.10.8.10">
    <property type="entry name" value="DNA helicase RuvA subunit, C-terminal domain"/>
    <property type="match status" value="1"/>
</dbReference>
<dbReference type="NCBIfam" id="TIGR03534">
    <property type="entry name" value="RF_mod_PrmC"/>
    <property type="match status" value="1"/>
</dbReference>
<dbReference type="FunFam" id="3.40.50.150:FF:000053">
    <property type="entry name" value="Release factor glutamine methyltransferase"/>
    <property type="match status" value="1"/>
</dbReference>
<dbReference type="GO" id="GO:0032259">
    <property type="term" value="P:methylation"/>
    <property type="evidence" value="ECO:0007669"/>
    <property type="project" value="UniProtKB-KW"/>
</dbReference>
<evidence type="ECO:0000256" key="2">
    <source>
        <dbReference type="ARBA" id="ARBA00022679"/>
    </source>
</evidence>
<gene>
    <name evidence="5" type="primary">prmC</name>
    <name evidence="8" type="ORF">EP47_07570</name>
</gene>